<feature type="compositionally biased region" description="Basic and acidic residues" evidence="1">
    <location>
        <begin position="93"/>
        <end position="111"/>
    </location>
</feature>
<feature type="compositionally biased region" description="Polar residues" evidence="1">
    <location>
        <begin position="77"/>
        <end position="88"/>
    </location>
</feature>
<name>A0A5B7JWZ7_PORTR</name>
<sequence>MAGPVSLQWVCRATLALPETIIKRKKITDTKQRKYNNNNESHNINHTIATPPPPPPPQPNHTRSDTPLASSRAADRQTVTLLSVTFTASPIRAEQDQEPRVGRREARSFQI</sequence>
<dbReference type="EMBL" id="VSRR010110355">
    <property type="protein sequence ID" value="MPC97518.1"/>
    <property type="molecule type" value="Genomic_DNA"/>
</dbReference>
<protein>
    <submittedName>
        <fullName evidence="2">Uncharacterized protein</fullName>
    </submittedName>
</protein>
<feature type="compositionally biased region" description="Low complexity" evidence="1">
    <location>
        <begin position="36"/>
        <end position="45"/>
    </location>
</feature>
<keyword evidence="3" id="KW-1185">Reference proteome</keyword>
<comment type="caution">
    <text evidence="2">The sequence shown here is derived from an EMBL/GenBank/DDBJ whole genome shotgun (WGS) entry which is preliminary data.</text>
</comment>
<feature type="compositionally biased region" description="Pro residues" evidence="1">
    <location>
        <begin position="50"/>
        <end position="59"/>
    </location>
</feature>
<reference evidence="2 3" key="1">
    <citation type="submission" date="2019-05" db="EMBL/GenBank/DDBJ databases">
        <title>Another draft genome of Portunus trituberculatus and its Hox gene families provides insights of decapod evolution.</title>
        <authorList>
            <person name="Jeong J.-H."/>
            <person name="Song I."/>
            <person name="Kim S."/>
            <person name="Choi T."/>
            <person name="Kim D."/>
            <person name="Ryu S."/>
            <person name="Kim W."/>
        </authorList>
    </citation>
    <scope>NUCLEOTIDE SEQUENCE [LARGE SCALE GENOMIC DNA]</scope>
    <source>
        <tissue evidence="2">Muscle</tissue>
    </source>
</reference>
<evidence type="ECO:0000313" key="3">
    <source>
        <dbReference type="Proteomes" id="UP000324222"/>
    </source>
</evidence>
<evidence type="ECO:0000313" key="2">
    <source>
        <dbReference type="EMBL" id="MPC97518.1"/>
    </source>
</evidence>
<dbReference type="Proteomes" id="UP000324222">
    <property type="component" value="Unassembled WGS sequence"/>
</dbReference>
<feature type="region of interest" description="Disordered" evidence="1">
    <location>
        <begin position="24"/>
        <end position="111"/>
    </location>
</feature>
<dbReference type="AlphaFoldDB" id="A0A5B7JWZ7"/>
<proteinExistence type="predicted"/>
<organism evidence="2 3">
    <name type="scientific">Portunus trituberculatus</name>
    <name type="common">Swimming crab</name>
    <name type="synonym">Neptunus trituberculatus</name>
    <dbReference type="NCBI Taxonomy" id="210409"/>
    <lineage>
        <taxon>Eukaryota</taxon>
        <taxon>Metazoa</taxon>
        <taxon>Ecdysozoa</taxon>
        <taxon>Arthropoda</taxon>
        <taxon>Crustacea</taxon>
        <taxon>Multicrustacea</taxon>
        <taxon>Malacostraca</taxon>
        <taxon>Eumalacostraca</taxon>
        <taxon>Eucarida</taxon>
        <taxon>Decapoda</taxon>
        <taxon>Pleocyemata</taxon>
        <taxon>Brachyura</taxon>
        <taxon>Eubrachyura</taxon>
        <taxon>Portunoidea</taxon>
        <taxon>Portunidae</taxon>
        <taxon>Portuninae</taxon>
        <taxon>Portunus</taxon>
    </lineage>
</organism>
<gene>
    <name evidence="2" type="ORF">E2C01_092836</name>
</gene>
<evidence type="ECO:0000256" key="1">
    <source>
        <dbReference type="SAM" id="MobiDB-lite"/>
    </source>
</evidence>
<accession>A0A5B7JWZ7</accession>